<sequence>MCVVVPMKVTHILLGRPWQFDRKLTHNGVTNRYSFEHIGYMVVLKSLFSKEVCEDQIKIKKEKAKRARDKKERKRKRKTRVIEKRNRQAMKQLGNGMQEEDTNVETEGISANRRRLGQLKASRPNEVFPTKRVPLLADFVSSSRLCLRMSTPSPQADFRCRSHPVYLDPS</sequence>
<proteinExistence type="predicted"/>
<evidence type="ECO:0000313" key="3">
    <source>
        <dbReference type="Proteomes" id="UP000257109"/>
    </source>
</evidence>
<reference evidence="2" key="1">
    <citation type="submission" date="2018-05" db="EMBL/GenBank/DDBJ databases">
        <title>Draft genome of Mucuna pruriens seed.</title>
        <authorList>
            <person name="Nnadi N.E."/>
            <person name="Vos R."/>
            <person name="Hasami M.H."/>
            <person name="Devisetty U.K."/>
            <person name="Aguiy J.C."/>
        </authorList>
    </citation>
    <scope>NUCLEOTIDE SEQUENCE [LARGE SCALE GENOMIC DNA]</scope>
    <source>
        <strain evidence="2">JCA_2017</strain>
    </source>
</reference>
<dbReference type="AlphaFoldDB" id="A0A371F637"/>
<gene>
    <name evidence="2" type="ORF">CR513_46622</name>
</gene>
<dbReference type="Proteomes" id="UP000257109">
    <property type="component" value="Unassembled WGS sequence"/>
</dbReference>
<organism evidence="2 3">
    <name type="scientific">Mucuna pruriens</name>
    <name type="common">Velvet bean</name>
    <name type="synonym">Dolichos pruriens</name>
    <dbReference type="NCBI Taxonomy" id="157652"/>
    <lineage>
        <taxon>Eukaryota</taxon>
        <taxon>Viridiplantae</taxon>
        <taxon>Streptophyta</taxon>
        <taxon>Embryophyta</taxon>
        <taxon>Tracheophyta</taxon>
        <taxon>Spermatophyta</taxon>
        <taxon>Magnoliopsida</taxon>
        <taxon>eudicotyledons</taxon>
        <taxon>Gunneridae</taxon>
        <taxon>Pentapetalae</taxon>
        <taxon>rosids</taxon>
        <taxon>fabids</taxon>
        <taxon>Fabales</taxon>
        <taxon>Fabaceae</taxon>
        <taxon>Papilionoideae</taxon>
        <taxon>50 kb inversion clade</taxon>
        <taxon>NPAAA clade</taxon>
        <taxon>indigoferoid/millettioid clade</taxon>
        <taxon>Phaseoleae</taxon>
        <taxon>Mucuna</taxon>
    </lineage>
</organism>
<evidence type="ECO:0000313" key="2">
    <source>
        <dbReference type="EMBL" id="RDX73727.1"/>
    </source>
</evidence>
<protein>
    <submittedName>
        <fullName evidence="2">Uncharacterized protein</fullName>
    </submittedName>
</protein>
<feature type="non-terminal residue" evidence="2">
    <location>
        <position position="1"/>
    </location>
</feature>
<name>A0A371F637_MUCPR</name>
<comment type="caution">
    <text evidence="2">The sequence shown here is derived from an EMBL/GenBank/DDBJ whole genome shotgun (WGS) entry which is preliminary data.</text>
</comment>
<evidence type="ECO:0000256" key="1">
    <source>
        <dbReference type="SAM" id="MobiDB-lite"/>
    </source>
</evidence>
<dbReference type="PANTHER" id="PTHR35046:SF9">
    <property type="entry name" value="RNA-DIRECTED DNA POLYMERASE"/>
    <property type="match status" value="1"/>
</dbReference>
<keyword evidence="3" id="KW-1185">Reference proteome</keyword>
<accession>A0A371F637</accession>
<feature type="compositionally biased region" description="Basic residues" evidence="1">
    <location>
        <begin position="61"/>
        <end position="79"/>
    </location>
</feature>
<dbReference type="EMBL" id="QJKJ01010429">
    <property type="protein sequence ID" value="RDX73727.1"/>
    <property type="molecule type" value="Genomic_DNA"/>
</dbReference>
<feature type="region of interest" description="Disordered" evidence="1">
    <location>
        <begin position="61"/>
        <end position="111"/>
    </location>
</feature>
<dbReference type="OrthoDB" id="1747743at2759"/>
<dbReference type="PANTHER" id="PTHR35046">
    <property type="entry name" value="ZINC KNUCKLE (CCHC-TYPE) FAMILY PROTEIN"/>
    <property type="match status" value="1"/>
</dbReference>